<evidence type="ECO:0000313" key="3">
    <source>
        <dbReference type="Proteomes" id="UP000562027"/>
    </source>
</evidence>
<name>A0A840LG00_9BURK</name>
<dbReference type="AlphaFoldDB" id="A0A840LG00"/>
<reference evidence="2 3" key="1">
    <citation type="submission" date="2020-08" db="EMBL/GenBank/DDBJ databases">
        <title>Functional genomics of gut bacteria from endangered species of beetles.</title>
        <authorList>
            <person name="Carlos-Shanley C."/>
        </authorList>
    </citation>
    <scope>NUCLEOTIDE SEQUENCE [LARGE SCALE GENOMIC DNA]</scope>
    <source>
        <strain evidence="2 3">S00239</strain>
    </source>
</reference>
<organism evidence="2 3">
    <name type="scientific">Roseateles oligotrophus</name>
    <dbReference type="NCBI Taxonomy" id="1769250"/>
    <lineage>
        <taxon>Bacteria</taxon>
        <taxon>Pseudomonadati</taxon>
        <taxon>Pseudomonadota</taxon>
        <taxon>Betaproteobacteria</taxon>
        <taxon>Burkholderiales</taxon>
        <taxon>Sphaerotilaceae</taxon>
        <taxon>Roseateles</taxon>
    </lineage>
</organism>
<keyword evidence="3" id="KW-1185">Reference proteome</keyword>
<sequence length="192" mass="20733">MKALSLSVRKRLQLVLLGLMAASTATADWRPPGPPIHEQMILALLRGEVPAVATQFPVKPTGSYGDARTVIASLNAMLAELGSLSQVQSVEALPTVNFATLRIQALGKRVERLRRVSLVGVHSQRFGKVYFRLAEPMDYGAVKLEWMELLIPAQSPGSAEQARLLIAAASQAQAAAMAHPSFELADIKSKRP</sequence>
<proteinExistence type="predicted"/>
<accession>A0A840LG00</accession>
<keyword evidence="1" id="KW-0732">Signal</keyword>
<feature type="signal peptide" evidence="1">
    <location>
        <begin position="1"/>
        <end position="27"/>
    </location>
</feature>
<dbReference type="RefSeq" id="WP_184304362.1">
    <property type="nucleotide sequence ID" value="NZ_JACHLP010000012.1"/>
</dbReference>
<evidence type="ECO:0000256" key="1">
    <source>
        <dbReference type="SAM" id="SignalP"/>
    </source>
</evidence>
<feature type="chain" id="PRO_5032591677" evidence="1">
    <location>
        <begin position="28"/>
        <end position="192"/>
    </location>
</feature>
<comment type="caution">
    <text evidence="2">The sequence shown here is derived from an EMBL/GenBank/DDBJ whole genome shotgun (WGS) entry which is preliminary data.</text>
</comment>
<gene>
    <name evidence="2" type="ORF">HNP55_004509</name>
</gene>
<dbReference type="Proteomes" id="UP000562027">
    <property type="component" value="Unassembled WGS sequence"/>
</dbReference>
<dbReference type="EMBL" id="JACHLP010000012">
    <property type="protein sequence ID" value="MBB4845955.1"/>
    <property type="molecule type" value="Genomic_DNA"/>
</dbReference>
<protein>
    <submittedName>
        <fullName evidence="2">Uncharacterized protein</fullName>
    </submittedName>
</protein>
<evidence type="ECO:0000313" key="2">
    <source>
        <dbReference type="EMBL" id="MBB4845955.1"/>
    </source>
</evidence>